<dbReference type="GO" id="GO:0008083">
    <property type="term" value="F:growth factor activity"/>
    <property type="evidence" value="ECO:0007669"/>
    <property type="project" value="InterPro"/>
</dbReference>
<feature type="transmembrane region" description="Helical" evidence="1">
    <location>
        <begin position="216"/>
        <end position="239"/>
    </location>
</feature>
<keyword evidence="1" id="KW-1133">Transmembrane helix</keyword>
<evidence type="ECO:0000256" key="2">
    <source>
        <dbReference type="SAM" id="SignalP"/>
    </source>
</evidence>
<dbReference type="Gene3D" id="2.10.90.10">
    <property type="entry name" value="Cystine-knot cytokines"/>
    <property type="match status" value="1"/>
</dbReference>
<evidence type="ECO:0000259" key="3">
    <source>
        <dbReference type="PROSITE" id="PS50278"/>
    </source>
</evidence>
<gene>
    <name evidence="4" type="primary">VGFAA</name>
</gene>
<proteinExistence type="evidence at transcript level"/>
<protein>
    <submittedName>
        <fullName evidence="4">Vascular endothelial growth factor A-A</fullName>
    </submittedName>
</protein>
<dbReference type="AlphaFoldDB" id="D3PI65"/>
<reference evidence="4" key="1">
    <citation type="submission" date="2010-03" db="EMBL/GenBank/DDBJ databases">
        <title>Atlantic Lepeophtheirus salmonis ESTs and full-length cDNAs.</title>
        <authorList>
            <person name="Yasuike M."/>
            <person name="von Schalburg K."/>
            <person name="Cooper G."/>
            <person name="Leong J."/>
            <person name="Nilsen F."/>
            <person name="Jones S.R.M."/>
            <person name="Koop B.F."/>
        </authorList>
    </citation>
    <scope>NUCLEOTIDE SEQUENCE</scope>
    <source>
        <strain evidence="4">Atlantic form</strain>
        <tissue evidence="4">Mixed tissue</tissue>
    </source>
</reference>
<dbReference type="InterPro" id="IPR029034">
    <property type="entry name" value="Cystine-knot_cytokine"/>
</dbReference>
<evidence type="ECO:0000256" key="1">
    <source>
        <dbReference type="SAM" id="Phobius"/>
    </source>
</evidence>
<keyword evidence="1" id="KW-0812">Transmembrane</keyword>
<keyword evidence="2" id="KW-0732">Signal</keyword>
<feature type="domain" description="Platelet-derived growth factor (PDGF) family profile" evidence="3">
    <location>
        <begin position="44"/>
        <end position="127"/>
    </location>
</feature>
<organism evidence="4">
    <name type="scientific">Lepeophtheirus salmonis</name>
    <name type="common">Salmon louse</name>
    <name type="synonym">Caligus salmonis</name>
    <dbReference type="NCBI Taxonomy" id="72036"/>
    <lineage>
        <taxon>Eukaryota</taxon>
        <taxon>Metazoa</taxon>
        <taxon>Ecdysozoa</taxon>
        <taxon>Arthropoda</taxon>
        <taxon>Crustacea</taxon>
        <taxon>Multicrustacea</taxon>
        <taxon>Hexanauplia</taxon>
        <taxon>Copepoda</taxon>
        <taxon>Siphonostomatoida</taxon>
        <taxon>Caligidae</taxon>
        <taxon>Lepeophtheirus</taxon>
    </lineage>
</organism>
<sequence length="268" mass="29978">MVMKIIFNYFYIIFVVLGSCTASPQSSSCSSAHQLKIHSSEINCGVRPHAVGLTNLPALNDNRISRVIPSYALTDRCSGACDTLECVPTKIENITVHVMAVMPRYSQGEWNTVCVSLRIEKHLDCSCSCPDDEEHRSCNADPNVYYDASSCKCKCNDRIARTECLRSGKLWNERNCGCICPQSSWRPCGTGFIFDYRETCTCVRAYNLASGNSVTLAVLIMGFITLSIAGSAFYTLKFLRRRASERRRLSLRIRLREAFGSIETLDES</sequence>
<feature type="chain" id="PRO_5003049284" evidence="2">
    <location>
        <begin position="23"/>
        <end position="268"/>
    </location>
</feature>
<evidence type="ECO:0000313" key="4">
    <source>
        <dbReference type="EMBL" id="ADD38251.1"/>
    </source>
</evidence>
<dbReference type="InterPro" id="IPR000072">
    <property type="entry name" value="PDGF/VEGF_dom"/>
</dbReference>
<dbReference type="Pfam" id="PF00341">
    <property type="entry name" value="PDGF"/>
    <property type="match status" value="1"/>
</dbReference>
<accession>D3PI65</accession>
<dbReference type="GO" id="GO:0016020">
    <property type="term" value="C:membrane"/>
    <property type="evidence" value="ECO:0007669"/>
    <property type="project" value="InterPro"/>
</dbReference>
<dbReference type="OrthoDB" id="6340270at2759"/>
<dbReference type="SUPFAM" id="SSF57501">
    <property type="entry name" value="Cystine-knot cytokines"/>
    <property type="match status" value="1"/>
</dbReference>
<dbReference type="PROSITE" id="PS50278">
    <property type="entry name" value="PDGF_2"/>
    <property type="match status" value="1"/>
</dbReference>
<dbReference type="PROSITE" id="PS51257">
    <property type="entry name" value="PROKAR_LIPOPROTEIN"/>
    <property type="match status" value="1"/>
</dbReference>
<dbReference type="EMBL" id="BT121321">
    <property type="protein sequence ID" value="ADD38251.1"/>
    <property type="molecule type" value="mRNA"/>
</dbReference>
<keyword evidence="1" id="KW-0472">Membrane</keyword>
<name>D3PI65_LEPSM</name>
<feature type="signal peptide" evidence="2">
    <location>
        <begin position="1"/>
        <end position="22"/>
    </location>
</feature>